<accession>A0A3Q0RWW6</accession>
<dbReference type="GO" id="GO:0005730">
    <property type="term" value="C:nucleolus"/>
    <property type="evidence" value="ECO:0007669"/>
    <property type="project" value="UniProtKB-SubCell"/>
</dbReference>
<dbReference type="GO" id="GO:0000428">
    <property type="term" value="C:DNA-directed RNA polymerase complex"/>
    <property type="evidence" value="ECO:0007669"/>
    <property type="project" value="UniProtKB-KW"/>
</dbReference>
<dbReference type="InterPro" id="IPR009668">
    <property type="entry name" value="RNA_pol-assoc_fac_A49-like"/>
</dbReference>
<dbReference type="Ensembl" id="ENSACIT00000013148.1">
    <property type="protein sequence ID" value="ENSACIP00000012790.1"/>
    <property type="gene ID" value="ENSACIG00000009884.1"/>
</dbReference>
<comment type="similarity">
    <text evidence="2">Belongs to the eukaryotic RPA49/POLR1E RNA polymerase subunit family.</text>
</comment>
<keyword evidence="7" id="KW-1185">Reference proteome</keyword>
<name>A0A3Q0RWW6_AMPCI</name>
<evidence type="ECO:0000256" key="5">
    <source>
        <dbReference type="ARBA" id="ARBA00023242"/>
    </source>
</evidence>
<evidence type="ECO:0000313" key="7">
    <source>
        <dbReference type="Proteomes" id="UP000261340"/>
    </source>
</evidence>
<evidence type="ECO:0000256" key="2">
    <source>
        <dbReference type="ARBA" id="ARBA00009430"/>
    </source>
</evidence>
<comment type="subcellular location">
    <subcellularLocation>
        <location evidence="1">Nucleus</location>
        <location evidence="1">Nucleolus</location>
    </subcellularLocation>
</comment>
<evidence type="ECO:0000256" key="1">
    <source>
        <dbReference type="ARBA" id="ARBA00004604"/>
    </source>
</evidence>
<keyword evidence="5" id="KW-0539">Nucleus</keyword>
<dbReference type="GO" id="GO:0003677">
    <property type="term" value="F:DNA binding"/>
    <property type="evidence" value="ECO:0007669"/>
    <property type="project" value="InterPro"/>
</dbReference>
<dbReference type="AlphaFoldDB" id="A0A3Q0RWW6"/>
<evidence type="ECO:0000256" key="4">
    <source>
        <dbReference type="ARBA" id="ARBA00023163"/>
    </source>
</evidence>
<dbReference type="Pfam" id="PF06870">
    <property type="entry name" value="RNA_pol_I_A49"/>
    <property type="match status" value="1"/>
</dbReference>
<dbReference type="Proteomes" id="UP000261340">
    <property type="component" value="Unplaced"/>
</dbReference>
<dbReference type="GeneTree" id="ENSGT00390000018004"/>
<sequence>PANSPLARAKATACGHRDGPQNVLSCFFNPTVCFSNGTVQNADKLDFSMFKSAEESNPRKKSRRILVAETDRLSYVGQNFGVGSMKCNNLCKYYVGVLNKRTMTMEVHNAQLFNMQPVIPGKAGEDILIAILNCPKDQTLWRETV</sequence>
<reference evidence="6" key="2">
    <citation type="submission" date="2025-09" db="UniProtKB">
        <authorList>
            <consortium name="Ensembl"/>
        </authorList>
    </citation>
    <scope>IDENTIFICATION</scope>
</reference>
<reference evidence="6" key="1">
    <citation type="submission" date="2025-08" db="UniProtKB">
        <authorList>
            <consortium name="Ensembl"/>
        </authorList>
    </citation>
    <scope>IDENTIFICATION</scope>
</reference>
<keyword evidence="3" id="KW-0240">DNA-directed RNA polymerase</keyword>
<evidence type="ECO:0000313" key="6">
    <source>
        <dbReference type="Ensembl" id="ENSACIP00000012790.1"/>
    </source>
</evidence>
<proteinExistence type="inferred from homology"/>
<evidence type="ECO:0000256" key="3">
    <source>
        <dbReference type="ARBA" id="ARBA00022478"/>
    </source>
</evidence>
<organism evidence="6 7">
    <name type="scientific">Amphilophus citrinellus</name>
    <name type="common">Midas cichlid</name>
    <name type="synonym">Cichlasoma citrinellum</name>
    <dbReference type="NCBI Taxonomy" id="61819"/>
    <lineage>
        <taxon>Eukaryota</taxon>
        <taxon>Metazoa</taxon>
        <taxon>Chordata</taxon>
        <taxon>Craniata</taxon>
        <taxon>Vertebrata</taxon>
        <taxon>Euteleostomi</taxon>
        <taxon>Actinopterygii</taxon>
        <taxon>Neopterygii</taxon>
        <taxon>Teleostei</taxon>
        <taxon>Neoteleostei</taxon>
        <taxon>Acanthomorphata</taxon>
        <taxon>Ovalentaria</taxon>
        <taxon>Cichlomorphae</taxon>
        <taxon>Cichliformes</taxon>
        <taxon>Cichlidae</taxon>
        <taxon>New World cichlids</taxon>
        <taxon>Cichlasomatinae</taxon>
        <taxon>Heroini</taxon>
        <taxon>Amphilophus</taxon>
    </lineage>
</organism>
<dbReference type="GO" id="GO:0006351">
    <property type="term" value="P:DNA-templated transcription"/>
    <property type="evidence" value="ECO:0007669"/>
    <property type="project" value="InterPro"/>
</dbReference>
<dbReference type="PANTHER" id="PTHR14440">
    <property type="entry name" value="DNA-DIRECTED RNA POLYMERASE I SUBUNIT RPA49"/>
    <property type="match status" value="1"/>
</dbReference>
<keyword evidence="4" id="KW-0804">Transcription</keyword>
<protein>
    <submittedName>
        <fullName evidence="6">RNA polymerase I subunit E</fullName>
    </submittedName>
</protein>